<dbReference type="PANTHER" id="PTHR10584">
    <property type="entry name" value="SUGAR KINASE"/>
    <property type="match status" value="1"/>
</dbReference>
<dbReference type="InterPro" id="IPR002173">
    <property type="entry name" value="Carboh/pur_kinase_PfkB_CS"/>
</dbReference>
<dbReference type="Proteomes" id="UP001596263">
    <property type="component" value="Unassembled WGS sequence"/>
</dbReference>
<dbReference type="PANTHER" id="PTHR10584:SF166">
    <property type="entry name" value="RIBOKINASE"/>
    <property type="match status" value="1"/>
</dbReference>
<evidence type="ECO:0000256" key="1">
    <source>
        <dbReference type="ARBA" id="ARBA00022679"/>
    </source>
</evidence>
<gene>
    <name evidence="4" type="ORF">ACFPQ9_32050</name>
</gene>
<dbReference type="PROSITE" id="PS00583">
    <property type="entry name" value="PFKB_KINASES_1"/>
    <property type="match status" value="1"/>
</dbReference>
<organism evidence="4 5">
    <name type="scientific">Streptomyces coerulescens</name>
    <dbReference type="NCBI Taxonomy" id="29304"/>
    <lineage>
        <taxon>Bacteria</taxon>
        <taxon>Bacillati</taxon>
        <taxon>Actinomycetota</taxon>
        <taxon>Actinomycetes</taxon>
        <taxon>Kitasatosporales</taxon>
        <taxon>Streptomycetaceae</taxon>
        <taxon>Streptomyces</taxon>
    </lineage>
</organism>
<name>A0ABW0CVF1_STRCD</name>
<dbReference type="GO" id="GO:0016301">
    <property type="term" value="F:kinase activity"/>
    <property type="evidence" value="ECO:0007669"/>
    <property type="project" value="UniProtKB-KW"/>
</dbReference>
<reference evidence="5" key="1">
    <citation type="journal article" date="2019" name="Int. J. Syst. Evol. Microbiol.">
        <title>The Global Catalogue of Microorganisms (GCM) 10K type strain sequencing project: providing services to taxonomists for standard genome sequencing and annotation.</title>
        <authorList>
            <consortium name="The Broad Institute Genomics Platform"/>
            <consortium name="The Broad Institute Genome Sequencing Center for Infectious Disease"/>
            <person name="Wu L."/>
            <person name="Ma J."/>
        </authorList>
    </citation>
    <scope>NUCLEOTIDE SEQUENCE [LARGE SCALE GENOMIC DNA]</scope>
    <source>
        <strain evidence="5">KCTC 42586</strain>
    </source>
</reference>
<keyword evidence="5" id="KW-1185">Reference proteome</keyword>
<dbReference type="InterPro" id="IPR029056">
    <property type="entry name" value="Ribokinase-like"/>
</dbReference>
<dbReference type="Gene3D" id="3.40.1190.20">
    <property type="match status" value="1"/>
</dbReference>
<sequence length="327" mass="34265">MRIAVTGSVATDHLMTFPGRFADQFLADRLDHLSLSFLVDTLEVRDGGVAANIAYGLALLGHRPLLIASVGTDFEAYGARLAALGVDVSAVHVSTTRHTARFLCTTDTDGNQLASFYPGAMTEAPAIELAAVLKQKGGADLVLVGADAPEAMARHTRACRTMGAPFIADPSQQLARLDGAQIRELVTGADHLFTNEYERGLLLAKTGWRPSDVLAQVSTWVTTLAEKGSRIERAGIPPVEVPAVPAITAVDPTGVGDAFRAGYLSALAADSDPVRCARAGSALAALALTAVGTQTYTVVGQSDRSRGTRSISDEASVIRRQVPNSTA</sequence>
<dbReference type="Pfam" id="PF00294">
    <property type="entry name" value="PfkB"/>
    <property type="match status" value="1"/>
</dbReference>
<protein>
    <submittedName>
        <fullName evidence="4">Carbohydrate kinase family protein</fullName>
    </submittedName>
</protein>
<proteinExistence type="predicted"/>
<dbReference type="CDD" id="cd01942">
    <property type="entry name" value="ribokinase_group_A"/>
    <property type="match status" value="1"/>
</dbReference>
<keyword evidence="2 4" id="KW-0418">Kinase</keyword>
<evidence type="ECO:0000313" key="5">
    <source>
        <dbReference type="Proteomes" id="UP001596263"/>
    </source>
</evidence>
<evidence type="ECO:0000256" key="2">
    <source>
        <dbReference type="ARBA" id="ARBA00022777"/>
    </source>
</evidence>
<evidence type="ECO:0000313" key="4">
    <source>
        <dbReference type="EMBL" id="MFC5218485.1"/>
    </source>
</evidence>
<dbReference type="EMBL" id="JBHSKM010000024">
    <property type="protein sequence ID" value="MFC5218485.1"/>
    <property type="molecule type" value="Genomic_DNA"/>
</dbReference>
<evidence type="ECO:0000259" key="3">
    <source>
        <dbReference type="Pfam" id="PF00294"/>
    </source>
</evidence>
<feature type="domain" description="Carbohydrate kinase PfkB" evidence="3">
    <location>
        <begin position="32"/>
        <end position="295"/>
    </location>
</feature>
<keyword evidence="1" id="KW-0808">Transferase</keyword>
<accession>A0ABW0CVF1</accession>
<dbReference type="RefSeq" id="WP_380861292.1">
    <property type="nucleotide sequence ID" value="NZ_JBHSKM010000024.1"/>
</dbReference>
<comment type="caution">
    <text evidence="4">The sequence shown here is derived from an EMBL/GenBank/DDBJ whole genome shotgun (WGS) entry which is preliminary data.</text>
</comment>
<dbReference type="InterPro" id="IPR011611">
    <property type="entry name" value="PfkB_dom"/>
</dbReference>
<dbReference type="SUPFAM" id="SSF53613">
    <property type="entry name" value="Ribokinase-like"/>
    <property type="match status" value="1"/>
</dbReference>